<gene>
    <name evidence="1" type="ORF">PJV92_12405</name>
</gene>
<feature type="non-terminal residue" evidence="1">
    <location>
        <position position="1"/>
    </location>
</feature>
<dbReference type="RefSeq" id="WP_301356771.1">
    <property type="nucleotide sequence ID" value="NZ_JAQJJJ010000077.1"/>
</dbReference>
<organism evidence="1 2">
    <name type="scientific">Aliarcobacter butzleri</name>
    <dbReference type="NCBI Taxonomy" id="28197"/>
    <lineage>
        <taxon>Bacteria</taxon>
        <taxon>Pseudomonadati</taxon>
        <taxon>Campylobacterota</taxon>
        <taxon>Epsilonproteobacteria</taxon>
        <taxon>Campylobacterales</taxon>
        <taxon>Arcobacteraceae</taxon>
        <taxon>Aliarcobacter</taxon>
    </lineage>
</organism>
<evidence type="ECO:0000313" key="1">
    <source>
        <dbReference type="EMBL" id="MDN5133517.1"/>
    </source>
</evidence>
<protein>
    <submittedName>
        <fullName evidence="1">Uncharacterized protein</fullName>
    </submittedName>
</protein>
<dbReference type="EMBL" id="JAQJJM010000072">
    <property type="protein sequence ID" value="MDN5133517.1"/>
    <property type="molecule type" value="Genomic_DNA"/>
</dbReference>
<name>A0AAP4Q0X3_9BACT</name>
<reference evidence="1" key="1">
    <citation type="journal article" date="2023" name="Microorganisms">
        <title>Genomic Characterization of Arcobacter butzleri Strains Isolated from Various Sources in Lithuania.</title>
        <authorList>
            <person name="Uljanovas D."/>
            <person name="Golz G."/>
            <person name="Fleischmann S."/>
            <person name="Kudirkiene E."/>
            <person name="Kasetiene N."/>
            <person name="Grineviciene A."/>
            <person name="Tamuleviciene E."/>
            <person name="Aksomaitiene J."/>
            <person name="Alter T."/>
            <person name="Malakauskas M."/>
        </authorList>
    </citation>
    <scope>NUCLEOTIDE SEQUENCE</scope>
    <source>
        <strain evidence="1">H19</strain>
    </source>
</reference>
<reference evidence="1" key="2">
    <citation type="submission" date="2023-01" db="EMBL/GenBank/DDBJ databases">
        <authorList>
            <person name="Uljanovas D."/>
        </authorList>
    </citation>
    <scope>NUCLEOTIDE SEQUENCE</scope>
    <source>
        <strain evidence="1">H19</strain>
    </source>
</reference>
<dbReference type="AlphaFoldDB" id="A0AAP4Q0X3"/>
<proteinExistence type="predicted"/>
<comment type="caution">
    <text evidence="1">The sequence shown here is derived from an EMBL/GenBank/DDBJ whole genome shotgun (WGS) entry which is preliminary data.</text>
</comment>
<evidence type="ECO:0000313" key="2">
    <source>
        <dbReference type="Proteomes" id="UP001171508"/>
    </source>
</evidence>
<dbReference type="Proteomes" id="UP001171508">
    <property type="component" value="Unassembled WGS sequence"/>
</dbReference>
<sequence length="72" mass="8779">IKDTFVNYPYTPHKEEIMKSYRPTIRSMEISDMMISPNRNFLDNFWRELSMKIECEPKAFKYNASELDYKVF</sequence>
<accession>A0AAP4Q0X3</accession>